<dbReference type="EMBL" id="GG657449">
    <property type="protein sequence ID" value="OAT04586.1"/>
    <property type="molecule type" value="Genomic_DNA"/>
</dbReference>
<name>A0A179U9B1_BLAGS</name>
<reference evidence="2" key="1">
    <citation type="journal article" date="2015" name="PLoS Genet.">
        <title>The dynamic genome and transcriptome of the human fungal pathogen Blastomyces and close relative Emmonsia.</title>
        <authorList>
            <person name="Munoz J.F."/>
            <person name="Gauthier G.M."/>
            <person name="Desjardins C.A."/>
            <person name="Gallo J.E."/>
            <person name="Holder J."/>
            <person name="Sullivan T.D."/>
            <person name="Marty A.J."/>
            <person name="Carmen J.C."/>
            <person name="Chen Z."/>
            <person name="Ding L."/>
            <person name="Gujja S."/>
            <person name="Magrini V."/>
            <person name="Misas E."/>
            <person name="Mitreva M."/>
            <person name="Priest M."/>
            <person name="Saif S."/>
            <person name="Whiston E.A."/>
            <person name="Young S."/>
            <person name="Zeng Q."/>
            <person name="Goldman W.E."/>
            <person name="Mardis E.R."/>
            <person name="Taylor J.W."/>
            <person name="McEwen J.G."/>
            <person name="Clay O.K."/>
            <person name="Klein B.S."/>
            <person name="Cuomo C.A."/>
        </authorList>
    </citation>
    <scope>NUCLEOTIDE SEQUENCE [LARGE SCALE GENOMIC DNA]</scope>
    <source>
        <strain evidence="2">SLH14081</strain>
    </source>
</reference>
<dbReference type="Proteomes" id="UP000002038">
    <property type="component" value="Unassembled WGS sequence"/>
</dbReference>
<dbReference type="OrthoDB" id="4184092at2759"/>
<dbReference type="PANTHER" id="PTHR37535">
    <property type="entry name" value="FLUG DOMAIN PROTEIN"/>
    <property type="match status" value="1"/>
</dbReference>
<dbReference type="RefSeq" id="XP_031576259.1">
    <property type="nucleotide sequence ID" value="XM_031724278.1"/>
</dbReference>
<proteinExistence type="predicted"/>
<sequence>MATEKELALVEWPKKNMYIEDVAEFAQVILIITEMTFVCGWQHIQMLLFLQLAAITASRPLAILHLWYQDVMLTLIRVSDSGRPRLFIFLKPEFTKRFLRDKALNEFKISEIIFDSTLVLSLHICLLTLLFHIGGFKSISTSEPVLDCAEKLYSIKVLNGKGQQLLLLKNELLNKFVFCQTESTFTGFKICFESEDDSIHDEFSDALSW</sequence>
<dbReference type="AlphaFoldDB" id="A0A179U9B1"/>
<dbReference type="PANTHER" id="PTHR37535:SF2">
    <property type="entry name" value="FINGER DOMAIN PROTEIN, PUTATIVE (AFU_ORTHOLOGUE AFUA_6G09300)-RELATED"/>
    <property type="match status" value="1"/>
</dbReference>
<dbReference type="KEGG" id="bgh:BDBG_16292"/>
<dbReference type="GeneID" id="8507330"/>
<keyword evidence="2" id="KW-1185">Reference proteome</keyword>
<dbReference type="InterPro" id="IPR021842">
    <property type="entry name" value="DUF3435"/>
</dbReference>
<organism evidence="1 2">
    <name type="scientific">Blastomyces gilchristii (strain SLH14081)</name>
    <name type="common">Blastomyces dermatitidis</name>
    <dbReference type="NCBI Taxonomy" id="559298"/>
    <lineage>
        <taxon>Eukaryota</taxon>
        <taxon>Fungi</taxon>
        <taxon>Dikarya</taxon>
        <taxon>Ascomycota</taxon>
        <taxon>Pezizomycotina</taxon>
        <taxon>Eurotiomycetes</taxon>
        <taxon>Eurotiomycetidae</taxon>
        <taxon>Onygenales</taxon>
        <taxon>Ajellomycetaceae</taxon>
        <taxon>Blastomyces</taxon>
    </lineage>
</organism>
<dbReference type="STRING" id="559298.A0A179U9B1"/>
<protein>
    <submittedName>
        <fullName evidence="1">Uncharacterized protein</fullName>
    </submittedName>
</protein>
<evidence type="ECO:0000313" key="2">
    <source>
        <dbReference type="Proteomes" id="UP000002038"/>
    </source>
</evidence>
<gene>
    <name evidence="1" type="ORF">BDBG_16292</name>
</gene>
<evidence type="ECO:0000313" key="1">
    <source>
        <dbReference type="EMBL" id="OAT04586.1"/>
    </source>
</evidence>
<accession>A0A179U9B1</accession>
<dbReference type="Pfam" id="PF11917">
    <property type="entry name" value="DUF3435"/>
    <property type="match status" value="1"/>
</dbReference>
<dbReference type="VEuPathDB" id="FungiDB:BDBG_16292"/>